<dbReference type="InterPro" id="IPR050951">
    <property type="entry name" value="Retrovirus_Pol_polyprotein"/>
</dbReference>
<name>A0A7M7PH86_STRPU</name>
<feature type="domain" description="Integrase catalytic" evidence="9">
    <location>
        <begin position="1032"/>
        <end position="1148"/>
    </location>
</feature>
<dbReference type="PANTHER" id="PTHR37984:SF7">
    <property type="entry name" value="INTEGRASE CATALYTIC DOMAIN-CONTAINING PROTEIN"/>
    <property type="match status" value="1"/>
</dbReference>
<evidence type="ECO:0000256" key="3">
    <source>
        <dbReference type="ARBA" id="ARBA00022722"/>
    </source>
</evidence>
<keyword evidence="2" id="KW-0548">Nucleotidyltransferase</keyword>
<keyword evidence="11" id="KW-1185">Reference proteome</keyword>
<dbReference type="Gene3D" id="3.10.10.10">
    <property type="entry name" value="HIV Type 1 Reverse Transcriptase, subunit A, domain 1"/>
    <property type="match status" value="1"/>
</dbReference>
<dbReference type="OMA" id="THAPRRC"/>
<dbReference type="InterPro" id="IPR043502">
    <property type="entry name" value="DNA/RNA_pol_sf"/>
</dbReference>
<evidence type="ECO:0000256" key="2">
    <source>
        <dbReference type="ARBA" id="ARBA00022695"/>
    </source>
</evidence>
<reference evidence="10" key="2">
    <citation type="submission" date="2021-01" db="UniProtKB">
        <authorList>
            <consortium name="EnsemblMetazoa"/>
        </authorList>
    </citation>
    <scope>IDENTIFICATION</scope>
</reference>
<dbReference type="InParanoid" id="A0A7M7PH86"/>
<dbReference type="Gene3D" id="3.30.70.270">
    <property type="match status" value="2"/>
</dbReference>
<dbReference type="GO" id="GO:0003676">
    <property type="term" value="F:nucleic acid binding"/>
    <property type="evidence" value="ECO:0007669"/>
    <property type="project" value="InterPro"/>
</dbReference>
<sequence length="1365" mass="155525">MNWEDPDRANAVKIFHQQCDLYFSVKNVAIGKQVDHVLLFTGATGIKLYNSWGLEGEDKKNPTVVWEKFETQLRPRANFRVARLYLQKYVQKERESADDYISRLKLQAYDCEFRDDTELQERIIEQFITGTRYPELQKDLLGKSKSLTLTQMLELSRTFEASQMHMAQLAQVQTHIQPASIDVVRRKTNTSNKCPNCGGNHARSPREACPAYGTKCNGCGKLNHWRSVCRSPAPSTQWSGRSPASSTQKWKQKAKCATPHRGGKQVHSIHSTIEAAAAVPLLNDAVDVLSFNRIIVSGISAVEVDDRDDLTIAYVEVRRDERTIMKLRSKVDSGAEGNTLPLRMFRGMYPGHLTKDGVPHPQSVHNSSARLFAYNETPVMHFGSVRLPCRFNNSTWLYATFYIVESRGPAIIGCDTGLKLKLLTLHTRINEIKHSAQISSTDDLVRQYPDQFDKIGNFPGEYRIVLDPDVQPVVHAPRRCPIHLRDELKREFDDMEGNGVITKVIEPSAWVSSIAVSRKSNGKLRVCLDPKDLNRAIRRCHYRTITTDEVIHKLSGARHFSKLDAKNGYWSIKLDHDSSLLTTFNSPFGRYRYLRMPFGLAMSQDVFQQRMDEILEGCPGTIGIADDIVVFGKSEAEHDQNLHHLMSKAVKYGLQFNSGKCSIKVNQISFFGMIYDADGVHPDPHKVEAIKSMSPPENKSQLREFLGMITYLSPFIPNLSAQTASLRGLLKQDAEFQWTPTHQSAFNDLRDKVCHDATRAYFDVNKPTVLQVDASLQGLGATLLQDGKGIAFASKALSDAETRYANIERELLAVVFGCERFHIFLYGKSFIVETDHKPLEMIQHKHLAAAPPRLQRMLLRLQPYKLTIVYKPGKDVPVADCLSRRPLGPPEHIHLDLQINFVQFAPDRLSQLKEETAKNAEFAALQTVIVKGWPEKRRELPRQLQRYWAFRDQLAVEDGLILNGERILIPHSMREYILSKLHEGHQGIEKTRLRAKASVYWESINDDIEVLVKGCSVCQEYKSSQPHETLLQHEIPTRSWQVLGTDLFHFEGNNYLIIADYFSKFPFIRKMPQECTSAAVVNATRQVFAEQGVPERIVSDNGRHFDSSTYRDFATQWGFSHVTSSPHYPRSNGFIERMIQTVKNTLKKAKVSGIDPNMALLCIRATPIDSRIPSPAELLYGRKMKDNLPTRIRNNSPGRDDVNHRMQLRQQSQKYHHDKSAHDLAPLSPGQLVRVQDQTSRHWITATVREQCHEPRSYLVETPNGRVLRRNRQHLADIEPRRIHHDEEVTKTPDPHTREEMTLDPTPDIRGSPAPNPVPNPVPIPNHQQTTRSGRTYMYSMDYEVLLSLFNELLELRLGIKTLVL</sequence>
<dbReference type="PROSITE" id="PS50994">
    <property type="entry name" value="INTEGRASE"/>
    <property type="match status" value="1"/>
</dbReference>
<keyword evidence="4" id="KW-0255">Endonuclease</keyword>
<dbReference type="FunFam" id="1.10.340.70:FF:000003">
    <property type="entry name" value="Protein CBG25708"/>
    <property type="match status" value="1"/>
</dbReference>
<dbReference type="FunFam" id="3.10.20.370:FF:000001">
    <property type="entry name" value="Retrovirus-related Pol polyprotein from transposon 17.6-like protein"/>
    <property type="match status" value="1"/>
</dbReference>
<evidence type="ECO:0000313" key="11">
    <source>
        <dbReference type="Proteomes" id="UP000007110"/>
    </source>
</evidence>
<dbReference type="InterPro" id="IPR000477">
    <property type="entry name" value="RT_dom"/>
</dbReference>
<evidence type="ECO:0000256" key="6">
    <source>
        <dbReference type="ARBA" id="ARBA00022918"/>
    </source>
</evidence>
<dbReference type="Pfam" id="PF00078">
    <property type="entry name" value="RVT_1"/>
    <property type="match status" value="1"/>
</dbReference>
<evidence type="ECO:0000256" key="7">
    <source>
        <dbReference type="SAM" id="MobiDB-lite"/>
    </source>
</evidence>
<evidence type="ECO:0000256" key="4">
    <source>
        <dbReference type="ARBA" id="ARBA00022759"/>
    </source>
</evidence>
<dbReference type="SUPFAM" id="SSF53098">
    <property type="entry name" value="Ribonuclease H-like"/>
    <property type="match status" value="1"/>
</dbReference>
<dbReference type="InterPro" id="IPR036397">
    <property type="entry name" value="RNaseH_sf"/>
</dbReference>
<organism evidence="10 11">
    <name type="scientific">Strongylocentrotus purpuratus</name>
    <name type="common">Purple sea urchin</name>
    <dbReference type="NCBI Taxonomy" id="7668"/>
    <lineage>
        <taxon>Eukaryota</taxon>
        <taxon>Metazoa</taxon>
        <taxon>Echinodermata</taxon>
        <taxon>Eleutherozoa</taxon>
        <taxon>Echinozoa</taxon>
        <taxon>Echinoidea</taxon>
        <taxon>Euechinoidea</taxon>
        <taxon>Echinacea</taxon>
        <taxon>Camarodonta</taxon>
        <taxon>Echinidea</taxon>
        <taxon>Strongylocentrotidae</taxon>
        <taxon>Strongylocentrotus</taxon>
    </lineage>
</organism>
<keyword evidence="6" id="KW-0695">RNA-directed DNA polymerase</keyword>
<dbReference type="GO" id="GO:0015074">
    <property type="term" value="P:DNA integration"/>
    <property type="evidence" value="ECO:0007669"/>
    <property type="project" value="InterPro"/>
</dbReference>
<dbReference type="FunFam" id="3.30.420.10:FF:000063">
    <property type="entry name" value="Retrovirus-related Pol polyprotein from transposon 297-like Protein"/>
    <property type="match status" value="1"/>
</dbReference>
<reference evidence="11" key="1">
    <citation type="submission" date="2015-02" db="EMBL/GenBank/DDBJ databases">
        <title>Genome sequencing for Strongylocentrotus purpuratus.</title>
        <authorList>
            <person name="Murali S."/>
            <person name="Liu Y."/>
            <person name="Vee V."/>
            <person name="English A."/>
            <person name="Wang M."/>
            <person name="Skinner E."/>
            <person name="Han Y."/>
            <person name="Muzny D.M."/>
            <person name="Worley K.C."/>
            <person name="Gibbs R.A."/>
        </authorList>
    </citation>
    <scope>NUCLEOTIDE SEQUENCE</scope>
</reference>
<keyword evidence="1" id="KW-0808">Transferase</keyword>
<dbReference type="PANTHER" id="PTHR37984">
    <property type="entry name" value="PROTEIN CBG26694"/>
    <property type="match status" value="1"/>
</dbReference>
<dbReference type="InterPro" id="IPR041588">
    <property type="entry name" value="Integrase_H2C2"/>
</dbReference>
<dbReference type="InterPro" id="IPR043128">
    <property type="entry name" value="Rev_trsase/Diguanyl_cyclase"/>
</dbReference>
<dbReference type="CDD" id="cd01647">
    <property type="entry name" value="RT_LTR"/>
    <property type="match status" value="1"/>
</dbReference>
<dbReference type="GO" id="GO:0004519">
    <property type="term" value="F:endonuclease activity"/>
    <property type="evidence" value="ECO:0007669"/>
    <property type="project" value="UniProtKB-KW"/>
</dbReference>
<dbReference type="GeneID" id="115927962"/>
<dbReference type="CDD" id="cd09274">
    <property type="entry name" value="RNase_HI_RT_Ty3"/>
    <property type="match status" value="1"/>
</dbReference>
<keyword evidence="5" id="KW-0378">Hydrolase</keyword>
<proteinExistence type="predicted"/>
<accession>A0A7M7PH86</accession>
<feature type="region of interest" description="Disordered" evidence="7">
    <location>
        <begin position="1289"/>
        <end position="1331"/>
    </location>
</feature>
<evidence type="ECO:0000313" key="10">
    <source>
        <dbReference type="EnsemblMetazoa" id="XP_030850236"/>
    </source>
</evidence>
<keyword evidence="3" id="KW-0540">Nuclease</keyword>
<feature type="domain" description="Reverse transcriptase" evidence="8">
    <location>
        <begin position="498"/>
        <end position="675"/>
    </location>
</feature>
<dbReference type="PROSITE" id="PS50878">
    <property type="entry name" value="RT_POL"/>
    <property type="match status" value="1"/>
</dbReference>
<dbReference type="Pfam" id="PF00665">
    <property type="entry name" value="rve"/>
    <property type="match status" value="1"/>
</dbReference>
<feature type="compositionally biased region" description="Pro residues" evidence="7">
    <location>
        <begin position="1314"/>
        <end position="1324"/>
    </location>
</feature>
<dbReference type="Gene3D" id="1.10.340.70">
    <property type="match status" value="1"/>
</dbReference>
<dbReference type="Gene3D" id="3.30.420.10">
    <property type="entry name" value="Ribonuclease H-like superfamily/Ribonuclease H"/>
    <property type="match status" value="1"/>
</dbReference>
<dbReference type="CDD" id="cd05481">
    <property type="entry name" value="retropepsin_like_LTR_1"/>
    <property type="match status" value="1"/>
</dbReference>
<dbReference type="InterPro" id="IPR041373">
    <property type="entry name" value="RT_RNaseH"/>
</dbReference>
<evidence type="ECO:0000256" key="5">
    <source>
        <dbReference type="ARBA" id="ARBA00022801"/>
    </source>
</evidence>
<dbReference type="SUPFAM" id="SSF56672">
    <property type="entry name" value="DNA/RNA polymerases"/>
    <property type="match status" value="1"/>
</dbReference>
<dbReference type="Proteomes" id="UP000007110">
    <property type="component" value="Unassembled WGS sequence"/>
</dbReference>
<dbReference type="InterPro" id="IPR001584">
    <property type="entry name" value="Integrase_cat-core"/>
</dbReference>
<dbReference type="FunFam" id="3.30.70.270:FF:000153">
    <property type="entry name" value="Uncharacterized protein"/>
    <property type="match status" value="1"/>
</dbReference>
<evidence type="ECO:0000259" key="9">
    <source>
        <dbReference type="PROSITE" id="PS50994"/>
    </source>
</evidence>
<dbReference type="OrthoDB" id="6118683at2759"/>
<evidence type="ECO:0000256" key="1">
    <source>
        <dbReference type="ARBA" id="ARBA00022679"/>
    </source>
</evidence>
<protein>
    <recommendedName>
        <fullName evidence="12">Reverse transcriptase</fullName>
    </recommendedName>
</protein>
<dbReference type="InterPro" id="IPR012337">
    <property type="entry name" value="RNaseH-like_sf"/>
</dbReference>
<dbReference type="RefSeq" id="XP_030850236.1">
    <property type="nucleotide sequence ID" value="XM_030994376.1"/>
</dbReference>
<evidence type="ECO:0008006" key="12">
    <source>
        <dbReference type="Google" id="ProtNLM"/>
    </source>
</evidence>
<feature type="compositionally biased region" description="Basic and acidic residues" evidence="7">
    <location>
        <begin position="1289"/>
        <end position="1301"/>
    </location>
</feature>
<dbReference type="EnsemblMetazoa" id="XM_030994376">
    <property type="protein sequence ID" value="XP_030850236"/>
    <property type="gene ID" value="LOC115927962"/>
</dbReference>
<dbReference type="Pfam" id="PF17917">
    <property type="entry name" value="RT_RNaseH"/>
    <property type="match status" value="1"/>
</dbReference>
<dbReference type="KEGG" id="spu:115927962"/>
<dbReference type="GO" id="GO:0016787">
    <property type="term" value="F:hydrolase activity"/>
    <property type="evidence" value="ECO:0007669"/>
    <property type="project" value="UniProtKB-KW"/>
</dbReference>
<dbReference type="GO" id="GO:0003964">
    <property type="term" value="F:RNA-directed DNA polymerase activity"/>
    <property type="evidence" value="ECO:0007669"/>
    <property type="project" value="UniProtKB-KW"/>
</dbReference>
<evidence type="ECO:0000259" key="8">
    <source>
        <dbReference type="PROSITE" id="PS50878"/>
    </source>
</evidence>
<dbReference type="Pfam" id="PF17921">
    <property type="entry name" value="Integrase_H2C2"/>
    <property type="match status" value="1"/>
</dbReference>